<protein>
    <submittedName>
        <fullName evidence="1">Uncharacterized protein</fullName>
    </submittedName>
</protein>
<dbReference type="EMBL" id="LBRS01000004">
    <property type="protein sequence ID" value="KKQ01747.1"/>
    <property type="molecule type" value="Genomic_DNA"/>
</dbReference>
<reference evidence="1 2" key="1">
    <citation type="journal article" date="2015" name="Nature">
        <title>rRNA introns, odd ribosomes, and small enigmatic genomes across a large radiation of phyla.</title>
        <authorList>
            <person name="Brown C.T."/>
            <person name="Hug L.A."/>
            <person name="Thomas B.C."/>
            <person name="Sharon I."/>
            <person name="Castelle C.J."/>
            <person name="Singh A."/>
            <person name="Wilkins M.J."/>
            <person name="Williams K.H."/>
            <person name="Banfield J.F."/>
        </authorList>
    </citation>
    <scope>NUCLEOTIDE SEQUENCE [LARGE SCALE GENOMIC DNA]</scope>
</reference>
<organism evidence="1 2">
    <name type="scientific">Candidatus Roizmanbacteria bacterium GW2011_GWA2_36_23</name>
    <dbReference type="NCBI Taxonomy" id="1618480"/>
    <lineage>
        <taxon>Bacteria</taxon>
        <taxon>Candidatus Roizmaniibacteriota</taxon>
    </lineage>
</organism>
<dbReference type="Proteomes" id="UP000034344">
    <property type="component" value="Unassembled WGS sequence"/>
</dbReference>
<gene>
    <name evidence="1" type="ORF">US11_C0004G0017</name>
</gene>
<dbReference type="AlphaFoldDB" id="A0A0G0E8A6"/>
<accession>A0A0G0E8A6</accession>
<name>A0A0G0E8A6_9BACT</name>
<evidence type="ECO:0000313" key="1">
    <source>
        <dbReference type="EMBL" id="KKQ01747.1"/>
    </source>
</evidence>
<proteinExistence type="predicted"/>
<sequence length="210" mass="23537">MYKIFAVLISGLLLAGVVVAVFSQKQKSMFSPKTTKILPTETKTISGVKLKTFSSTSGFSFQYPEQMEVKTKKFKDQSIYDWVELTFPGKKGVISVKLENSDLDEIDDWFTKERKSSISGKTENIKIGDVEGRQYLANNQKVSLGLDQDNVLTSITTNPESDKDIFFKAHEKIVSSFVFILPSRAESNLDQYSSSGGEEDVIFEGEEIIE</sequence>
<comment type="caution">
    <text evidence="1">The sequence shown here is derived from an EMBL/GenBank/DDBJ whole genome shotgun (WGS) entry which is preliminary data.</text>
</comment>
<evidence type="ECO:0000313" key="2">
    <source>
        <dbReference type="Proteomes" id="UP000034344"/>
    </source>
</evidence>